<dbReference type="GeneID" id="98159857"/>
<feature type="region of interest" description="Disordered" evidence="1">
    <location>
        <begin position="171"/>
        <end position="222"/>
    </location>
</feature>
<evidence type="ECO:0000313" key="3">
    <source>
        <dbReference type="Proteomes" id="UP001610444"/>
    </source>
</evidence>
<organism evidence="2 3">
    <name type="scientific">Aspergillus pseudodeflectus</name>
    <dbReference type="NCBI Taxonomy" id="176178"/>
    <lineage>
        <taxon>Eukaryota</taxon>
        <taxon>Fungi</taxon>
        <taxon>Dikarya</taxon>
        <taxon>Ascomycota</taxon>
        <taxon>Pezizomycotina</taxon>
        <taxon>Eurotiomycetes</taxon>
        <taxon>Eurotiomycetidae</taxon>
        <taxon>Eurotiales</taxon>
        <taxon>Aspergillaceae</taxon>
        <taxon>Aspergillus</taxon>
        <taxon>Aspergillus subgen. Nidulantes</taxon>
    </lineage>
</organism>
<dbReference type="EMBL" id="JBFXLR010000007">
    <property type="protein sequence ID" value="KAL2856918.1"/>
    <property type="molecule type" value="Genomic_DNA"/>
</dbReference>
<sequence length="280" mass="30886">MSYSTILLNGNTSGFRTFPPTAPKSVKRPLEDSDEEPYYFTRGSVNGYVRKTWELASPSSESFAGVSGDLPDAPFEATQPVLNYYKRLPVLRKLDWREDDNGQPIRRELANTRTLIAGYVQTRGQLAETPCTFCTQGKGIWQECVIGSDTQDERPMTKACANCRFSGRSACNLRSGSSSSQSPAPRIVELEDGDDTSLGTKRTKFKAEGSRTPSRHDGKVIPFPLDPGTIGNLPLLKQAAEDLAAHLAVVKARINQLDEEKRKKKTARNPWDLVSTDGAQ</sequence>
<reference evidence="2 3" key="1">
    <citation type="submission" date="2024-07" db="EMBL/GenBank/DDBJ databases">
        <title>Section-level genome sequencing and comparative genomics of Aspergillus sections Usti and Cavernicolus.</title>
        <authorList>
            <consortium name="Lawrence Berkeley National Laboratory"/>
            <person name="Nybo J.L."/>
            <person name="Vesth T.C."/>
            <person name="Theobald S."/>
            <person name="Frisvad J.C."/>
            <person name="Larsen T.O."/>
            <person name="Kjaerboelling I."/>
            <person name="Rothschild-Mancinelli K."/>
            <person name="Lyhne E.K."/>
            <person name="Kogle M.E."/>
            <person name="Barry K."/>
            <person name="Clum A."/>
            <person name="Na H."/>
            <person name="Ledsgaard L."/>
            <person name="Lin J."/>
            <person name="Lipzen A."/>
            <person name="Kuo A."/>
            <person name="Riley R."/>
            <person name="Mondo S."/>
            <person name="LaButti K."/>
            <person name="Haridas S."/>
            <person name="Pangalinan J."/>
            <person name="Salamov A.A."/>
            <person name="Simmons B.A."/>
            <person name="Magnuson J.K."/>
            <person name="Chen J."/>
            <person name="Drula E."/>
            <person name="Henrissat B."/>
            <person name="Wiebenga A."/>
            <person name="Lubbers R.J."/>
            <person name="Gomes A.C."/>
            <person name="Macurrencykelacurrency M.R."/>
            <person name="Stajich J."/>
            <person name="Grigoriev I.V."/>
            <person name="Mortensen U.H."/>
            <person name="De vries R.P."/>
            <person name="Baker S.E."/>
            <person name="Andersen M.R."/>
        </authorList>
    </citation>
    <scope>NUCLEOTIDE SEQUENCE [LARGE SCALE GENOMIC DNA]</scope>
    <source>
        <strain evidence="2 3">CBS 756.74</strain>
    </source>
</reference>
<dbReference type="Proteomes" id="UP001610444">
    <property type="component" value="Unassembled WGS sequence"/>
</dbReference>
<evidence type="ECO:0000313" key="2">
    <source>
        <dbReference type="EMBL" id="KAL2856918.1"/>
    </source>
</evidence>
<dbReference type="InterPro" id="IPR022190">
    <property type="entry name" value="DUF3716"/>
</dbReference>
<evidence type="ECO:0000256" key="1">
    <source>
        <dbReference type="SAM" id="MobiDB-lite"/>
    </source>
</evidence>
<gene>
    <name evidence="2" type="ORF">BJX68DRAFT_263448</name>
</gene>
<feature type="region of interest" description="Disordered" evidence="1">
    <location>
        <begin position="257"/>
        <end position="280"/>
    </location>
</feature>
<accession>A0ABR4L0D5</accession>
<keyword evidence="3" id="KW-1185">Reference proteome</keyword>
<protein>
    <submittedName>
        <fullName evidence="2">Uncharacterized protein</fullName>
    </submittedName>
</protein>
<dbReference type="RefSeq" id="XP_070902782.1">
    <property type="nucleotide sequence ID" value="XM_071044693.1"/>
</dbReference>
<dbReference type="Pfam" id="PF12511">
    <property type="entry name" value="DUF3716"/>
    <property type="match status" value="1"/>
</dbReference>
<name>A0ABR4L0D5_9EURO</name>
<proteinExistence type="predicted"/>
<comment type="caution">
    <text evidence="2">The sequence shown here is derived from an EMBL/GenBank/DDBJ whole genome shotgun (WGS) entry which is preliminary data.</text>
</comment>
<feature type="compositionally biased region" description="Basic and acidic residues" evidence="1">
    <location>
        <begin position="205"/>
        <end position="219"/>
    </location>
</feature>